<comment type="caution">
    <text evidence="7">The sequence shown here is derived from an EMBL/GenBank/DDBJ whole genome shotgun (WGS) entry which is preliminary data.</text>
</comment>
<keyword evidence="5" id="KW-0472">Membrane</keyword>
<keyword evidence="5" id="KW-0812">Transmembrane</keyword>
<dbReference type="InterPro" id="IPR003468">
    <property type="entry name" value="Cyt_c_oxidase_monohaem-su/FixO"/>
</dbReference>
<accession>A0A923KN57</accession>
<evidence type="ECO:0000256" key="2">
    <source>
        <dbReference type="ARBA" id="ARBA00022723"/>
    </source>
</evidence>
<dbReference type="GO" id="GO:0020037">
    <property type="term" value="F:heme binding"/>
    <property type="evidence" value="ECO:0007669"/>
    <property type="project" value="InterPro"/>
</dbReference>
<sequence>MNNEIKLLFGSSFMLSIAVSALVVLPFTEFSKIEAPKGLRQYTQQELRGRQVYIENECMACHSQQPRSRSQAPDFERGWGRAPVAADYYYDKPVLLGTMRTGPDLFNIAARQPSQDWQLGHLYQPRAYAAESIMPNFQHLFVLKEHAETHDKIVNLPPAYAPRQGVVVAGQQALDLVAYLMALDHTYPVDDAPTIGQIPASLPSASK</sequence>
<evidence type="ECO:0000313" key="8">
    <source>
        <dbReference type="Proteomes" id="UP000634011"/>
    </source>
</evidence>
<evidence type="ECO:0000256" key="4">
    <source>
        <dbReference type="PROSITE-ProRule" id="PRU00433"/>
    </source>
</evidence>
<evidence type="ECO:0000259" key="6">
    <source>
        <dbReference type="PROSITE" id="PS51007"/>
    </source>
</evidence>
<dbReference type="InterPro" id="IPR009056">
    <property type="entry name" value="Cyt_c-like_dom"/>
</dbReference>
<dbReference type="SUPFAM" id="SSF46626">
    <property type="entry name" value="Cytochrome c"/>
    <property type="match status" value="1"/>
</dbReference>
<dbReference type="GO" id="GO:0046872">
    <property type="term" value="F:metal ion binding"/>
    <property type="evidence" value="ECO:0007669"/>
    <property type="project" value="UniProtKB-KW"/>
</dbReference>
<evidence type="ECO:0000256" key="5">
    <source>
        <dbReference type="SAM" id="Phobius"/>
    </source>
</evidence>
<dbReference type="Pfam" id="PF02433">
    <property type="entry name" value="FixO"/>
    <property type="match status" value="1"/>
</dbReference>
<keyword evidence="2 4" id="KW-0479">Metal-binding</keyword>
<keyword evidence="8" id="KW-1185">Reference proteome</keyword>
<reference evidence="7" key="1">
    <citation type="submission" date="2020-08" db="EMBL/GenBank/DDBJ databases">
        <title>Novel species isolated from subtropical streams in China.</title>
        <authorList>
            <person name="Lu H."/>
        </authorList>
    </citation>
    <scope>NUCLEOTIDE SEQUENCE</scope>
    <source>
        <strain evidence="7">KACC 12607</strain>
    </source>
</reference>
<dbReference type="EMBL" id="JACOFV010000003">
    <property type="protein sequence ID" value="MBC3861523.1"/>
    <property type="molecule type" value="Genomic_DNA"/>
</dbReference>
<name>A0A923KN57_9BURK</name>
<keyword evidence="3 4" id="KW-0408">Iron</keyword>
<dbReference type="Gene3D" id="1.10.760.10">
    <property type="entry name" value="Cytochrome c-like domain"/>
    <property type="match status" value="1"/>
</dbReference>
<evidence type="ECO:0000256" key="1">
    <source>
        <dbReference type="ARBA" id="ARBA00022617"/>
    </source>
</evidence>
<dbReference type="Proteomes" id="UP000634011">
    <property type="component" value="Unassembled WGS sequence"/>
</dbReference>
<proteinExistence type="predicted"/>
<organism evidence="7 8">
    <name type="scientific">Undibacterium jejuense</name>
    <dbReference type="NCBI Taxonomy" id="1344949"/>
    <lineage>
        <taxon>Bacteria</taxon>
        <taxon>Pseudomonadati</taxon>
        <taxon>Pseudomonadota</taxon>
        <taxon>Betaproteobacteria</taxon>
        <taxon>Burkholderiales</taxon>
        <taxon>Oxalobacteraceae</taxon>
        <taxon>Undibacterium</taxon>
    </lineage>
</organism>
<keyword evidence="5" id="KW-1133">Transmembrane helix</keyword>
<protein>
    <submittedName>
        <fullName evidence="7">Cbb3-type cytochrome c oxidase subunit II</fullName>
    </submittedName>
</protein>
<feature type="domain" description="Cytochrome c" evidence="6">
    <location>
        <begin position="44"/>
        <end position="184"/>
    </location>
</feature>
<dbReference type="RefSeq" id="WP_186911447.1">
    <property type="nucleotide sequence ID" value="NZ_JACOFV010000003.1"/>
</dbReference>
<gene>
    <name evidence="7" type="ORF">H8K32_05365</name>
</gene>
<feature type="transmembrane region" description="Helical" evidence="5">
    <location>
        <begin position="7"/>
        <end position="27"/>
    </location>
</feature>
<dbReference type="InterPro" id="IPR036909">
    <property type="entry name" value="Cyt_c-like_dom_sf"/>
</dbReference>
<dbReference type="GO" id="GO:0009055">
    <property type="term" value="F:electron transfer activity"/>
    <property type="evidence" value="ECO:0007669"/>
    <property type="project" value="InterPro"/>
</dbReference>
<keyword evidence="1 4" id="KW-0349">Heme</keyword>
<dbReference type="PROSITE" id="PS51007">
    <property type="entry name" value="CYTC"/>
    <property type="match status" value="1"/>
</dbReference>
<evidence type="ECO:0000313" key="7">
    <source>
        <dbReference type="EMBL" id="MBC3861523.1"/>
    </source>
</evidence>
<dbReference type="AlphaFoldDB" id="A0A923KN57"/>
<evidence type="ECO:0000256" key="3">
    <source>
        <dbReference type="ARBA" id="ARBA00023004"/>
    </source>
</evidence>